<keyword evidence="2" id="KW-0520">NAD</keyword>
<organism evidence="5 6">
    <name type="scientific">Conexivisphaera calida</name>
    <dbReference type="NCBI Taxonomy" id="1874277"/>
    <lineage>
        <taxon>Archaea</taxon>
        <taxon>Nitrososphaerota</taxon>
        <taxon>Conexivisphaeria</taxon>
        <taxon>Conexivisphaerales</taxon>
        <taxon>Conexivisphaeraceae</taxon>
        <taxon>Conexivisphaera</taxon>
    </lineage>
</organism>
<feature type="domain" description="6-phosphogluconate dehydrogenase NADP-binding" evidence="3">
    <location>
        <begin position="4"/>
        <end position="161"/>
    </location>
</feature>
<dbReference type="GO" id="GO:0016491">
    <property type="term" value="F:oxidoreductase activity"/>
    <property type="evidence" value="ECO:0007669"/>
    <property type="project" value="UniProtKB-KW"/>
</dbReference>
<evidence type="ECO:0000256" key="2">
    <source>
        <dbReference type="ARBA" id="ARBA00023027"/>
    </source>
</evidence>
<proteinExistence type="predicted"/>
<gene>
    <name evidence="5" type="ORF">NAS2_1443</name>
</gene>
<protein>
    <submittedName>
        <fullName evidence="5">Putative dehydrogenase</fullName>
    </submittedName>
</protein>
<dbReference type="AlphaFoldDB" id="A0A4P2VPI6"/>
<dbReference type="Pfam" id="PF03446">
    <property type="entry name" value="NAD_binding_2"/>
    <property type="match status" value="1"/>
</dbReference>
<feature type="domain" description="3-hydroxyisobutyrate dehydrogenase-like NAD-binding" evidence="4">
    <location>
        <begin position="167"/>
        <end position="281"/>
    </location>
</feature>
<dbReference type="InterPro" id="IPR029154">
    <property type="entry name" value="HIBADH-like_NADP-bd"/>
</dbReference>
<dbReference type="PANTHER" id="PTHR43580">
    <property type="entry name" value="OXIDOREDUCTASE GLYR1-RELATED"/>
    <property type="match status" value="1"/>
</dbReference>
<keyword evidence="6" id="KW-1185">Reference proteome</keyword>
<dbReference type="PANTHER" id="PTHR43580:SF2">
    <property type="entry name" value="CYTOKINE-LIKE NUCLEAR FACTOR N-PAC"/>
    <property type="match status" value="1"/>
</dbReference>
<dbReference type="GO" id="GO:0050661">
    <property type="term" value="F:NADP binding"/>
    <property type="evidence" value="ECO:0007669"/>
    <property type="project" value="InterPro"/>
</dbReference>
<dbReference type="Gene3D" id="1.10.1040.10">
    <property type="entry name" value="N-(1-d-carboxylethyl)-l-norvaline Dehydrogenase, domain 2"/>
    <property type="match status" value="1"/>
</dbReference>
<dbReference type="KEGG" id="ccai:NAS2_1443"/>
<reference evidence="5 6" key="1">
    <citation type="journal article" date="2019" name="ISME J.">
        <title>Isolation and characterization of a thermophilic sulfur- and iron-reducing thaumarchaeote from a terrestrial acidic hot spring.</title>
        <authorList>
            <person name="Kato S."/>
            <person name="Itoh T."/>
            <person name="Yuki M."/>
            <person name="Nagamori M."/>
            <person name="Ohnishi M."/>
            <person name="Uematsu K."/>
            <person name="Suzuki K."/>
            <person name="Takashina T."/>
            <person name="Ohkuma M."/>
        </authorList>
    </citation>
    <scope>NUCLEOTIDE SEQUENCE [LARGE SCALE GENOMIC DNA]</scope>
    <source>
        <strain evidence="5 6">NAS-02</strain>
    </source>
</reference>
<dbReference type="InterPro" id="IPR051265">
    <property type="entry name" value="HIBADH-related_NP60_sf"/>
</dbReference>
<dbReference type="SUPFAM" id="SSF48179">
    <property type="entry name" value="6-phosphogluconate dehydrogenase C-terminal domain-like"/>
    <property type="match status" value="1"/>
</dbReference>
<dbReference type="Proteomes" id="UP000509448">
    <property type="component" value="Chromosome"/>
</dbReference>
<name>A0A4P2VPI6_9ARCH</name>
<dbReference type="EMBL" id="AP018732">
    <property type="protein sequence ID" value="BBE42828.1"/>
    <property type="molecule type" value="Genomic_DNA"/>
</dbReference>
<sequence length="291" mass="30480">MKTVGLIGLEGPAAKVAERLLSAGHELVLWDKSKKIRDAFKGRADLAESTRDLAQRADILLMMLPNPNEVVEICTTSQGIYDSMKPGKIVAVLSAALPSHSAQLSEKLRRRGATFVEAPVIGGVGEIERGSAVTLVSGGRAAYQELLEVLKSFSSRVYYMGEGFSAMAAKLAVSIIAASYVEALGEATALATSAGVDMKAFAQVISSVYGDRMPFGTSVGEALEGSPKPSINLTSLITELRLAIATADERNVAIPTAGLLDSLYTAALSRGGDGDYTAIVGFVKGLSARPE</sequence>
<evidence type="ECO:0000313" key="6">
    <source>
        <dbReference type="Proteomes" id="UP000509448"/>
    </source>
</evidence>
<evidence type="ECO:0000256" key="1">
    <source>
        <dbReference type="ARBA" id="ARBA00023002"/>
    </source>
</evidence>
<dbReference type="InterPro" id="IPR036291">
    <property type="entry name" value="NAD(P)-bd_dom_sf"/>
</dbReference>
<dbReference type="OrthoDB" id="23890at2157"/>
<dbReference type="InterPro" id="IPR008927">
    <property type="entry name" value="6-PGluconate_DH-like_C_sf"/>
</dbReference>
<dbReference type="InterPro" id="IPR006115">
    <property type="entry name" value="6PGDH_NADP-bd"/>
</dbReference>
<keyword evidence="1" id="KW-0560">Oxidoreductase</keyword>
<dbReference type="InterPro" id="IPR015815">
    <property type="entry name" value="HIBADH-related"/>
</dbReference>
<dbReference type="PIRSF" id="PIRSF000103">
    <property type="entry name" value="HIBADH"/>
    <property type="match status" value="1"/>
</dbReference>
<evidence type="ECO:0000259" key="3">
    <source>
        <dbReference type="Pfam" id="PF03446"/>
    </source>
</evidence>
<dbReference type="Gene3D" id="3.40.50.720">
    <property type="entry name" value="NAD(P)-binding Rossmann-like Domain"/>
    <property type="match status" value="1"/>
</dbReference>
<accession>A0A4P2VPI6</accession>
<dbReference type="SUPFAM" id="SSF51735">
    <property type="entry name" value="NAD(P)-binding Rossmann-fold domains"/>
    <property type="match status" value="1"/>
</dbReference>
<evidence type="ECO:0000259" key="4">
    <source>
        <dbReference type="Pfam" id="PF14833"/>
    </source>
</evidence>
<dbReference type="GO" id="GO:0051287">
    <property type="term" value="F:NAD binding"/>
    <property type="evidence" value="ECO:0007669"/>
    <property type="project" value="InterPro"/>
</dbReference>
<dbReference type="Pfam" id="PF14833">
    <property type="entry name" value="NAD_binding_11"/>
    <property type="match status" value="1"/>
</dbReference>
<evidence type="ECO:0000313" key="5">
    <source>
        <dbReference type="EMBL" id="BBE42828.1"/>
    </source>
</evidence>
<dbReference type="InterPro" id="IPR013328">
    <property type="entry name" value="6PGD_dom2"/>
</dbReference>